<dbReference type="eggNOG" id="COG3041">
    <property type="taxonomic scope" value="Bacteria"/>
</dbReference>
<dbReference type="InterPro" id="IPR004386">
    <property type="entry name" value="Toxin_YafQ-like"/>
</dbReference>
<dbReference type="Pfam" id="PF15738">
    <property type="entry name" value="YafQ_toxin"/>
    <property type="match status" value="1"/>
</dbReference>
<comment type="similarity">
    <text evidence="2">Belongs to the RelE toxin family. YafQ subfamily.</text>
</comment>
<keyword evidence="1" id="KW-1277">Toxin-antitoxin system</keyword>
<dbReference type="InterPro" id="IPR035093">
    <property type="entry name" value="RelE/ParE_toxin_dom_sf"/>
</dbReference>
<dbReference type="InterPro" id="IPR007712">
    <property type="entry name" value="RelE/ParE_toxin"/>
</dbReference>
<dbReference type="NCBIfam" id="TIGR02385">
    <property type="entry name" value="RelE_StbE"/>
    <property type="match status" value="1"/>
</dbReference>
<dbReference type="FunFam" id="3.30.2310.20:FF:000003">
    <property type="entry name" value="Type II toxin-antitoxin system YafQ family toxin"/>
    <property type="match status" value="1"/>
</dbReference>
<dbReference type="GO" id="GO:0004521">
    <property type="term" value="F:RNA endonuclease activity"/>
    <property type="evidence" value="ECO:0007669"/>
    <property type="project" value="TreeGrafter"/>
</dbReference>
<evidence type="ECO:0000256" key="2">
    <source>
        <dbReference type="ARBA" id="ARBA00061366"/>
    </source>
</evidence>
<dbReference type="PIRSF" id="PIRSF006156">
    <property type="entry name" value="YafQ"/>
    <property type="match status" value="1"/>
</dbReference>
<name>I0GTW7_SELRL</name>
<dbReference type="PANTHER" id="PTHR40588">
    <property type="entry name" value="MRNA INTERFERASE TOXIN YAFQ"/>
    <property type="match status" value="1"/>
</dbReference>
<dbReference type="GO" id="GO:0006402">
    <property type="term" value="P:mRNA catabolic process"/>
    <property type="evidence" value="ECO:0007669"/>
    <property type="project" value="TreeGrafter"/>
</dbReference>
<dbReference type="HOGENOM" id="CLU_161929_4_1_9"/>
<proteinExistence type="inferred from homology"/>
<gene>
    <name evidence="4" type="ordered locus">SELR_24960</name>
</gene>
<dbReference type="Gene3D" id="3.30.2310.20">
    <property type="entry name" value="RelE-like"/>
    <property type="match status" value="1"/>
</dbReference>
<dbReference type="PATRIC" id="fig|927704.6.peg.2579"/>
<dbReference type="PANTHER" id="PTHR40588:SF1">
    <property type="entry name" value="MRNA INTERFERASE TOXIN YAFQ"/>
    <property type="match status" value="1"/>
</dbReference>
<dbReference type="OrthoDB" id="7030467at2"/>
<dbReference type="RefSeq" id="WP_014425623.1">
    <property type="nucleotide sequence ID" value="NC_017068.1"/>
</dbReference>
<dbReference type="EMBL" id="AP012292">
    <property type="protein sequence ID" value="BAL84204.1"/>
    <property type="molecule type" value="Genomic_DNA"/>
</dbReference>
<dbReference type="KEGG" id="sri:SELR_24960"/>
<evidence type="ECO:0000256" key="1">
    <source>
        <dbReference type="ARBA" id="ARBA00022649"/>
    </source>
</evidence>
<sequence length="91" mass="10911">MLDVYMRSQFKKDYKRMLQQKGCTAAQFKTVLDYLVNEKPLPEKYKDHALSNNWAGFRECHIRPDWLLIYKIEKERLVLTLTRTGSHSDLF</sequence>
<accession>I0GTW7</accession>
<feature type="active site" description="Proton donor" evidence="3">
    <location>
        <position position="87"/>
    </location>
</feature>
<protein>
    <submittedName>
        <fullName evidence="4">Putative addiction module toxin</fullName>
    </submittedName>
</protein>
<dbReference type="AlphaFoldDB" id="I0GTW7"/>
<evidence type="ECO:0000313" key="4">
    <source>
        <dbReference type="EMBL" id="BAL84204.1"/>
    </source>
</evidence>
<dbReference type="NCBIfam" id="TIGR00053">
    <property type="entry name" value="YafQ family addiction module toxin"/>
    <property type="match status" value="1"/>
</dbReference>
<dbReference type="SUPFAM" id="SSF143011">
    <property type="entry name" value="RelE-like"/>
    <property type="match status" value="1"/>
</dbReference>
<evidence type="ECO:0000313" key="5">
    <source>
        <dbReference type="Proteomes" id="UP000007887"/>
    </source>
</evidence>
<reference evidence="4 5" key="1">
    <citation type="submission" date="2011-10" db="EMBL/GenBank/DDBJ databases">
        <title>Whole genome sequence of Selenomonas ruminantium subsp. lactilytica TAM6421.</title>
        <authorList>
            <person name="Oguchi A."/>
            <person name="Ankai A."/>
            <person name="Kaneko J."/>
            <person name="Yamada-Narita S."/>
            <person name="Fukui S."/>
            <person name="Takahashi M."/>
            <person name="Onodera T."/>
            <person name="Kojima S."/>
            <person name="Fushimi T."/>
            <person name="Abe N."/>
            <person name="Kamio Y."/>
            <person name="Yamazaki S."/>
            <person name="Fujita N."/>
        </authorList>
    </citation>
    <scope>NUCLEOTIDE SEQUENCE [LARGE SCALE GENOMIC DNA]</scope>
    <source>
        <strain evidence="5">NBRC 103574 / TAM6421</strain>
    </source>
</reference>
<evidence type="ECO:0000256" key="3">
    <source>
        <dbReference type="PIRSR" id="PIRSR006156-1"/>
    </source>
</evidence>
<dbReference type="GO" id="GO:0006415">
    <property type="term" value="P:translational termination"/>
    <property type="evidence" value="ECO:0007669"/>
    <property type="project" value="TreeGrafter"/>
</dbReference>
<dbReference type="Proteomes" id="UP000007887">
    <property type="component" value="Chromosome"/>
</dbReference>
<organism evidence="4 5">
    <name type="scientific">Selenomonas ruminantium subsp. lactilytica (strain NBRC 103574 / TAM6421)</name>
    <dbReference type="NCBI Taxonomy" id="927704"/>
    <lineage>
        <taxon>Bacteria</taxon>
        <taxon>Bacillati</taxon>
        <taxon>Bacillota</taxon>
        <taxon>Negativicutes</taxon>
        <taxon>Selenomonadales</taxon>
        <taxon>Selenomonadaceae</taxon>
        <taxon>Selenomonas</taxon>
    </lineage>
</organism>